<dbReference type="EMBL" id="CACRZD030000001">
    <property type="protein sequence ID" value="CAA6654058.1"/>
    <property type="molecule type" value="Genomic_DNA"/>
</dbReference>
<dbReference type="Pfam" id="PF12854">
    <property type="entry name" value="PPR_1"/>
    <property type="match status" value="1"/>
</dbReference>
<organism evidence="4">
    <name type="scientific">Spirodela intermedia</name>
    <name type="common">Intermediate duckweed</name>
    <dbReference type="NCBI Taxonomy" id="51605"/>
    <lineage>
        <taxon>Eukaryota</taxon>
        <taxon>Viridiplantae</taxon>
        <taxon>Streptophyta</taxon>
        <taxon>Embryophyta</taxon>
        <taxon>Tracheophyta</taxon>
        <taxon>Spermatophyta</taxon>
        <taxon>Magnoliopsida</taxon>
        <taxon>Liliopsida</taxon>
        <taxon>Araceae</taxon>
        <taxon>Lemnoideae</taxon>
        <taxon>Spirodela</taxon>
    </lineage>
</organism>
<feature type="repeat" description="PPR" evidence="3">
    <location>
        <begin position="372"/>
        <end position="406"/>
    </location>
</feature>
<dbReference type="InterPro" id="IPR002885">
    <property type="entry name" value="PPR_rpt"/>
</dbReference>
<gene>
    <name evidence="4" type="ORF">SI7747_01000648</name>
</gene>
<feature type="repeat" description="PPR" evidence="3">
    <location>
        <begin position="122"/>
        <end position="156"/>
    </location>
</feature>
<dbReference type="Gene3D" id="1.25.40.10">
    <property type="entry name" value="Tetratricopeptide repeat domain"/>
    <property type="match status" value="4"/>
</dbReference>
<dbReference type="AlphaFoldDB" id="A0A7I8I952"/>
<dbReference type="Pfam" id="PF01535">
    <property type="entry name" value="PPR"/>
    <property type="match status" value="2"/>
</dbReference>
<dbReference type="PANTHER" id="PTHR47936:SF1">
    <property type="entry name" value="PENTATRICOPEPTIDE REPEAT-CONTAINING PROTEIN GUN1, CHLOROPLASTIC"/>
    <property type="match status" value="1"/>
</dbReference>
<evidence type="ECO:0000256" key="2">
    <source>
        <dbReference type="ARBA" id="ARBA00022737"/>
    </source>
</evidence>
<evidence type="ECO:0000313" key="5">
    <source>
        <dbReference type="Proteomes" id="UP001189122"/>
    </source>
</evidence>
<proteinExistence type="inferred from homology"/>
<evidence type="ECO:0000313" key="4">
    <source>
        <dbReference type="EMBL" id="CAA2614256.1"/>
    </source>
</evidence>
<name>A0A7I8I952_SPIIN</name>
<evidence type="ECO:0000256" key="1">
    <source>
        <dbReference type="ARBA" id="ARBA00007626"/>
    </source>
</evidence>
<keyword evidence="2" id="KW-0677">Repeat</keyword>
<dbReference type="SUPFAM" id="SSF81901">
    <property type="entry name" value="HCP-like"/>
    <property type="match status" value="1"/>
</dbReference>
<sequence length="503" mass="56647">MLIQFAASINRTDQAVDFFTDRCKPDADTYNALDQCDGRAGMALGNPSYRSTYNNLINACGSSVSSTYSSCGQIENCKTVFDLMISDGLSPSLISYNALIIGQPEKAREMFDKMIQNSCRPNIVSYNALIDSYGSEGKLAEALDVLREMERNGSTYLRCGQVVNMILILSAAKCRGIELNIVAYNSAIGSYLNMGSPDKALQLYESMKERKIQPDAVTFNILLSGLWKMGSTMTEAESMFAKMKEAGCCPDVVAYTAMIDVYGEAGACERAWETFQEMEMHDIQPDAIAYSSLMKSFNRGCKPERVLALAELMKEKSIPSIPRSLLKFYHPVACKKILLICDKYLFLNRMLRDWRTASELVDNLEPSFRFFSLGLFNQILHFFGKSGKVDSMMKLFYKMTASGLDVNRGTYSILLRHLLAAGKWRKYIEVLQWMEDAGIRTSFRMYQNALPYALKDNSEELIGAIQEKMGARHGAHRMTEMSLNAFHAIFRRMKCPFGEQDDC</sequence>
<dbReference type="PROSITE" id="PS51375">
    <property type="entry name" value="PPR"/>
    <property type="match status" value="6"/>
</dbReference>
<comment type="similarity">
    <text evidence="1">Belongs to the PPR family. P subfamily.</text>
</comment>
<keyword evidence="5" id="KW-1185">Reference proteome</keyword>
<dbReference type="Pfam" id="PF13041">
    <property type="entry name" value="PPR_2"/>
    <property type="match status" value="2"/>
</dbReference>
<feature type="repeat" description="PPR" evidence="3">
    <location>
        <begin position="180"/>
        <end position="214"/>
    </location>
</feature>
<protein>
    <submittedName>
        <fullName evidence="4">Uncharacterized protein</fullName>
    </submittedName>
</protein>
<accession>A0A7I8I952</accession>
<reference evidence="4 5" key="1">
    <citation type="submission" date="2019-12" db="EMBL/GenBank/DDBJ databases">
        <authorList>
            <person name="Scholz U."/>
            <person name="Mascher M."/>
            <person name="Fiebig A."/>
        </authorList>
    </citation>
    <scope>NUCLEOTIDE SEQUENCE</scope>
</reference>
<feature type="repeat" description="PPR" evidence="3">
    <location>
        <begin position="215"/>
        <end position="250"/>
    </location>
</feature>
<dbReference type="InterPro" id="IPR011990">
    <property type="entry name" value="TPR-like_helical_dom_sf"/>
</dbReference>
<feature type="repeat" description="PPR" evidence="3">
    <location>
        <begin position="251"/>
        <end position="285"/>
    </location>
</feature>
<dbReference type="NCBIfam" id="TIGR00756">
    <property type="entry name" value="PPR"/>
    <property type="match status" value="6"/>
</dbReference>
<dbReference type="Proteomes" id="UP001189122">
    <property type="component" value="Unassembled WGS sequence"/>
</dbReference>
<feature type="repeat" description="PPR" evidence="3">
    <location>
        <begin position="407"/>
        <end position="441"/>
    </location>
</feature>
<dbReference type="PANTHER" id="PTHR47936">
    <property type="entry name" value="PPR_LONG DOMAIN-CONTAINING PROTEIN"/>
    <property type="match status" value="1"/>
</dbReference>
<dbReference type="EMBL" id="LR743588">
    <property type="protein sequence ID" value="CAA2614256.1"/>
    <property type="molecule type" value="Genomic_DNA"/>
</dbReference>
<evidence type="ECO:0000256" key="3">
    <source>
        <dbReference type="PROSITE-ProRule" id="PRU00708"/>
    </source>
</evidence>